<reference evidence="1" key="1">
    <citation type="submission" date="2023-02" db="EMBL/GenBank/DDBJ databases">
        <title>Genome of toxic invasive species Heracleum sosnowskyi carries increased number of genes despite the absence of recent whole-genome duplications.</title>
        <authorList>
            <person name="Schelkunov M."/>
            <person name="Shtratnikova V."/>
            <person name="Makarenko M."/>
            <person name="Klepikova A."/>
            <person name="Omelchenko D."/>
            <person name="Novikova G."/>
            <person name="Obukhova E."/>
            <person name="Bogdanov V."/>
            <person name="Penin A."/>
            <person name="Logacheva M."/>
        </authorList>
    </citation>
    <scope>NUCLEOTIDE SEQUENCE</scope>
    <source>
        <strain evidence="1">Hsosn_3</strain>
        <tissue evidence="1">Leaf</tissue>
    </source>
</reference>
<proteinExistence type="predicted"/>
<keyword evidence="2" id="KW-1185">Reference proteome</keyword>
<dbReference type="EMBL" id="JAUIZM010000003">
    <property type="protein sequence ID" value="KAK1391606.1"/>
    <property type="molecule type" value="Genomic_DNA"/>
</dbReference>
<reference evidence="1" key="2">
    <citation type="submission" date="2023-05" db="EMBL/GenBank/DDBJ databases">
        <authorList>
            <person name="Schelkunov M.I."/>
        </authorList>
    </citation>
    <scope>NUCLEOTIDE SEQUENCE</scope>
    <source>
        <strain evidence="1">Hsosn_3</strain>
        <tissue evidence="1">Leaf</tissue>
    </source>
</reference>
<gene>
    <name evidence="1" type="ORF">POM88_010662</name>
</gene>
<organism evidence="1 2">
    <name type="scientific">Heracleum sosnowskyi</name>
    <dbReference type="NCBI Taxonomy" id="360622"/>
    <lineage>
        <taxon>Eukaryota</taxon>
        <taxon>Viridiplantae</taxon>
        <taxon>Streptophyta</taxon>
        <taxon>Embryophyta</taxon>
        <taxon>Tracheophyta</taxon>
        <taxon>Spermatophyta</taxon>
        <taxon>Magnoliopsida</taxon>
        <taxon>eudicotyledons</taxon>
        <taxon>Gunneridae</taxon>
        <taxon>Pentapetalae</taxon>
        <taxon>asterids</taxon>
        <taxon>campanulids</taxon>
        <taxon>Apiales</taxon>
        <taxon>Apiaceae</taxon>
        <taxon>Apioideae</taxon>
        <taxon>apioid superclade</taxon>
        <taxon>Tordylieae</taxon>
        <taxon>Tordyliinae</taxon>
        <taxon>Heracleum</taxon>
    </lineage>
</organism>
<sequence>MSNTVVAPMNSNTISVSSSGRFLFMFIRRDIGLYVLYKIDATGLYRSLKTEDNLRPLIVFEPDLLPDCDCAFAYIEPYFYIVGQNKRDVFTLNKNRLLKLVPTNNHRGRKFVTRIQPMNLDKLAPLAFAYESKLYVLSKTCANAPYRFITHYDFELYSPDDGSWIGLEPLRSSYIVTMDISEEIVCVVCYGGDPSSDGVSYDARLSFFKVAEGYHPSCSTPVEGQTCARLFSSLLEEEGKCANNFKLDCVHHTLLRIPTKQKFTRGIISSCSVV</sequence>
<protein>
    <submittedName>
        <fullName evidence="1">Uncharacterized protein</fullName>
    </submittedName>
</protein>
<dbReference type="AlphaFoldDB" id="A0AAD8N0I4"/>
<dbReference type="Proteomes" id="UP001237642">
    <property type="component" value="Unassembled WGS sequence"/>
</dbReference>
<evidence type="ECO:0000313" key="2">
    <source>
        <dbReference type="Proteomes" id="UP001237642"/>
    </source>
</evidence>
<accession>A0AAD8N0I4</accession>
<evidence type="ECO:0000313" key="1">
    <source>
        <dbReference type="EMBL" id="KAK1391606.1"/>
    </source>
</evidence>
<name>A0AAD8N0I4_9APIA</name>
<comment type="caution">
    <text evidence="1">The sequence shown here is derived from an EMBL/GenBank/DDBJ whole genome shotgun (WGS) entry which is preliminary data.</text>
</comment>